<gene>
    <name evidence="2" type="ORF">IQ37_18010</name>
</gene>
<evidence type="ECO:0000259" key="1">
    <source>
        <dbReference type="Pfam" id="PF14028"/>
    </source>
</evidence>
<proteinExistence type="predicted"/>
<protein>
    <submittedName>
        <fullName evidence="2">Lantibiotic dehydratase</fullName>
    </submittedName>
</protein>
<dbReference type="Pfam" id="PF14028">
    <property type="entry name" value="Lant_dehydr_C"/>
    <property type="match status" value="1"/>
</dbReference>
<dbReference type="InterPro" id="IPR023809">
    <property type="entry name" value="Thiopep_bacteriocin_synth_dom"/>
</dbReference>
<dbReference type="KEGG" id="cpip:CJF12_10500"/>
<name>A0A086AHH2_9FLAO</name>
<dbReference type="Proteomes" id="UP000028709">
    <property type="component" value="Unassembled WGS sequence"/>
</dbReference>
<evidence type="ECO:0000313" key="2">
    <source>
        <dbReference type="EMBL" id="KFF16136.1"/>
    </source>
</evidence>
<accession>A0A086AHH2</accession>
<sequence length="280" mass="34043">MRKFIPGSEWLYLKIYTGIKMADIILEELFSSLIQTLQEKNYISKWFFIRYNDPKPHLRFRLKLNRSEYYDTVLEEVNKVLKKYIDSGEISNVLIDTYTKEIERYGENTIEDAESLFHKNSEWVLQCLYYEDVEKIMVSLFYIDTMLDRLHLTIEERLEWIKYSNNAFKNEFNADKKLNSQLDKKYREFKPKFLKFIESEEFSEERDEIITNIEESSEVLQSILNHHQEQSLGLSMQSFFQSIFHMSINRLFISNQRLFEMIVYDYMLRYYKSIAYRLSN</sequence>
<dbReference type="EMBL" id="JPRJ01000052">
    <property type="protein sequence ID" value="KFF16136.1"/>
    <property type="molecule type" value="Genomic_DNA"/>
</dbReference>
<reference evidence="2 3" key="1">
    <citation type="submission" date="2014-07" db="EMBL/GenBank/DDBJ databases">
        <title>Genome of Chryseobacterium piperi CTM.</title>
        <authorList>
            <person name="Pipes S.E."/>
            <person name="Stropko S.J."/>
            <person name="Newman J.D."/>
        </authorList>
    </citation>
    <scope>NUCLEOTIDE SEQUENCE [LARGE SCALE GENOMIC DNA]</scope>
    <source>
        <strain evidence="2 3">CTM</strain>
    </source>
</reference>
<comment type="caution">
    <text evidence="2">The sequence shown here is derived from an EMBL/GenBank/DDBJ whole genome shotgun (WGS) entry which is preliminary data.</text>
</comment>
<dbReference type="NCBIfam" id="TIGR03891">
    <property type="entry name" value="thiopep_ocin"/>
    <property type="match status" value="1"/>
</dbReference>
<dbReference type="OrthoDB" id="1273722at2"/>
<organism evidence="2 3">
    <name type="scientific">Chryseobacterium piperi</name>
    <dbReference type="NCBI Taxonomy" id="558152"/>
    <lineage>
        <taxon>Bacteria</taxon>
        <taxon>Pseudomonadati</taxon>
        <taxon>Bacteroidota</taxon>
        <taxon>Flavobacteriia</taxon>
        <taxon>Flavobacteriales</taxon>
        <taxon>Weeksellaceae</taxon>
        <taxon>Chryseobacterium group</taxon>
        <taxon>Chryseobacterium</taxon>
    </lineage>
</organism>
<dbReference type="STRING" id="558152.IQ37_18010"/>
<dbReference type="AlphaFoldDB" id="A0A086AHH2"/>
<feature type="domain" description="Thiopeptide-type bacteriocin biosynthesis" evidence="1">
    <location>
        <begin position="10"/>
        <end position="271"/>
    </location>
</feature>
<dbReference type="eggNOG" id="ENOG5030HIR">
    <property type="taxonomic scope" value="Bacteria"/>
</dbReference>
<keyword evidence="3" id="KW-1185">Reference proteome</keyword>
<evidence type="ECO:0000313" key="3">
    <source>
        <dbReference type="Proteomes" id="UP000028709"/>
    </source>
</evidence>
<dbReference type="RefSeq" id="WP_034687581.1">
    <property type="nucleotide sequence ID" value="NZ_CP023049.2"/>
</dbReference>